<keyword evidence="9" id="KW-1185">Reference proteome</keyword>
<reference evidence="8" key="2">
    <citation type="submission" date="2023-05" db="EMBL/GenBank/DDBJ databases">
        <authorList>
            <person name="Schelkunov M.I."/>
        </authorList>
    </citation>
    <scope>NUCLEOTIDE SEQUENCE</scope>
    <source>
        <strain evidence="8">Hsosn_3</strain>
        <tissue evidence="8">Leaf</tissue>
    </source>
</reference>
<dbReference type="Pfam" id="PF02721">
    <property type="entry name" value="DUF223"/>
    <property type="match status" value="1"/>
</dbReference>
<gene>
    <name evidence="8" type="ORF">POM88_044582</name>
</gene>
<dbReference type="InterPro" id="IPR047192">
    <property type="entry name" value="Euk_RPA1_DBD_C"/>
</dbReference>
<organism evidence="8 9">
    <name type="scientific">Heracleum sosnowskyi</name>
    <dbReference type="NCBI Taxonomy" id="360622"/>
    <lineage>
        <taxon>Eukaryota</taxon>
        <taxon>Viridiplantae</taxon>
        <taxon>Streptophyta</taxon>
        <taxon>Embryophyta</taxon>
        <taxon>Tracheophyta</taxon>
        <taxon>Spermatophyta</taxon>
        <taxon>Magnoliopsida</taxon>
        <taxon>eudicotyledons</taxon>
        <taxon>Gunneridae</taxon>
        <taxon>Pentapetalae</taxon>
        <taxon>asterids</taxon>
        <taxon>campanulids</taxon>
        <taxon>Apiales</taxon>
        <taxon>Apiaceae</taxon>
        <taxon>Apioideae</taxon>
        <taxon>apioid superclade</taxon>
        <taxon>Tordylieae</taxon>
        <taxon>Tordyliinae</taxon>
        <taxon>Heracleum</taxon>
    </lineage>
</organism>
<evidence type="ECO:0000256" key="3">
    <source>
        <dbReference type="ARBA" id="ARBA00022771"/>
    </source>
</evidence>
<keyword evidence="2" id="KW-0479">Metal-binding</keyword>
<keyword evidence="3" id="KW-0863">Zinc-finger</keyword>
<comment type="caution">
    <text evidence="8">The sequence shown here is derived from an EMBL/GenBank/DDBJ whole genome shotgun (WGS) entry which is preliminary data.</text>
</comment>
<dbReference type="SUPFAM" id="SSF50249">
    <property type="entry name" value="Nucleic acid-binding proteins"/>
    <property type="match status" value="3"/>
</dbReference>
<dbReference type="AlphaFoldDB" id="A0AAD8M5G5"/>
<dbReference type="Pfam" id="PF08646">
    <property type="entry name" value="Rep_fac-A_C"/>
    <property type="match status" value="1"/>
</dbReference>
<evidence type="ECO:0000256" key="2">
    <source>
        <dbReference type="ARBA" id="ARBA00022723"/>
    </source>
</evidence>
<name>A0AAD8M5G5_9APIA</name>
<comment type="similarity">
    <text evidence="1">Belongs to the replication factor A protein 1 family.</text>
</comment>
<accession>A0AAD8M5G5</accession>
<keyword evidence="5" id="KW-0238">DNA-binding</keyword>
<dbReference type="PANTHER" id="PTHR47165">
    <property type="entry name" value="OS03G0429900 PROTEIN"/>
    <property type="match status" value="1"/>
</dbReference>
<evidence type="ECO:0008006" key="10">
    <source>
        <dbReference type="Google" id="ProtNLM"/>
    </source>
</evidence>
<dbReference type="InterPro" id="IPR013955">
    <property type="entry name" value="Rep_factor-A_C"/>
</dbReference>
<dbReference type="InterPro" id="IPR003871">
    <property type="entry name" value="RFA1B/D_OB_1st"/>
</dbReference>
<dbReference type="GO" id="GO:0003677">
    <property type="term" value="F:DNA binding"/>
    <property type="evidence" value="ECO:0007669"/>
    <property type="project" value="UniProtKB-KW"/>
</dbReference>
<dbReference type="CDD" id="cd04476">
    <property type="entry name" value="RPA1_DBD_C"/>
    <property type="match status" value="1"/>
</dbReference>
<feature type="domain" description="Replication factor A C-terminal" evidence="7">
    <location>
        <begin position="251"/>
        <end position="362"/>
    </location>
</feature>
<sequence>MTIFDQLSSIDTSRTNWRIKVRVTRMWPSLSSSKDTQGGLKGYNMILLDDDNTHMHAFVYPENWKPIEKDMVEAGVYIISNFYTKEATGTFENIESPEFSTDIIGVIEDFERVKPINTMFGEKNIVKFRITDGRYSHRVTVWGKLAVTTDAIYDKIVDRPIIAIIASSKLKIYRSSVQISTLPSSKIYLNLDSEFVSAMLLRLEEEGYKVPENVVAPPVEAPVIPVIQTLTLRELLGKTNSDDIKKNFMCYVKITNVEETGNWWYYSCSYCLEEAYKLEGKFKCSKCPKSTPVAEKRYRIVVLAGDSTEALNFVLFDRAAKRILSESATKMLSDNITTVGYPLKIKAMAGKEFTFNVTISSDNVLLNSNIFNVTDAYVTTFSESSPSEGTVNGVAISSYSENMIDLSDCCETPGTSKSCSKKIKTEK</sequence>
<evidence type="ECO:0000256" key="5">
    <source>
        <dbReference type="ARBA" id="ARBA00023125"/>
    </source>
</evidence>
<evidence type="ECO:0000256" key="4">
    <source>
        <dbReference type="ARBA" id="ARBA00022833"/>
    </source>
</evidence>
<evidence type="ECO:0000313" key="8">
    <source>
        <dbReference type="EMBL" id="KAK1360108.1"/>
    </source>
</evidence>
<dbReference type="PANTHER" id="PTHR47165:SF4">
    <property type="entry name" value="OS03G0429900 PROTEIN"/>
    <property type="match status" value="1"/>
</dbReference>
<dbReference type="InterPro" id="IPR012340">
    <property type="entry name" value="NA-bd_OB-fold"/>
</dbReference>
<evidence type="ECO:0000256" key="1">
    <source>
        <dbReference type="ARBA" id="ARBA00005690"/>
    </source>
</evidence>
<keyword evidence="4" id="KW-0862">Zinc</keyword>
<feature type="domain" description="Replication protein A 70 kDa DNA-binding subunit B/D first OB fold" evidence="6">
    <location>
        <begin position="4"/>
        <end position="90"/>
    </location>
</feature>
<dbReference type="Gene3D" id="2.40.50.140">
    <property type="entry name" value="Nucleic acid-binding proteins"/>
    <property type="match status" value="3"/>
</dbReference>
<reference evidence="8" key="1">
    <citation type="submission" date="2023-02" db="EMBL/GenBank/DDBJ databases">
        <title>Genome of toxic invasive species Heracleum sosnowskyi carries increased number of genes despite the absence of recent whole-genome duplications.</title>
        <authorList>
            <person name="Schelkunov M."/>
            <person name="Shtratnikova V."/>
            <person name="Makarenko M."/>
            <person name="Klepikova A."/>
            <person name="Omelchenko D."/>
            <person name="Novikova G."/>
            <person name="Obukhova E."/>
            <person name="Bogdanov V."/>
            <person name="Penin A."/>
            <person name="Logacheva M."/>
        </authorList>
    </citation>
    <scope>NUCLEOTIDE SEQUENCE</scope>
    <source>
        <strain evidence="8">Hsosn_3</strain>
        <tissue evidence="8">Leaf</tissue>
    </source>
</reference>
<evidence type="ECO:0000259" key="7">
    <source>
        <dbReference type="Pfam" id="PF08646"/>
    </source>
</evidence>
<evidence type="ECO:0000313" key="9">
    <source>
        <dbReference type="Proteomes" id="UP001237642"/>
    </source>
</evidence>
<dbReference type="EMBL" id="JAUIZM010000010">
    <property type="protein sequence ID" value="KAK1360108.1"/>
    <property type="molecule type" value="Genomic_DNA"/>
</dbReference>
<protein>
    <recommendedName>
        <fullName evidence="10">Replication factor A C-terminal domain-containing protein</fullName>
    </recommendedName>
</protein>
<dbReference type="GO" id="GO:0008270">
    <property type="term" value="F:zinc ion binding"/>
    <property type="evidence" value="ECO:0007669"/>
    <property type="project" value="UniProtKB-KW"/>
</dbReference>
<dbReference type="Proteomes" id="UP001237642">
    <property type="component" value="Unassembled WGS sequence"/>
</dbReference>
<proteinExistence type="inferred from homology"/>
<evidence type="ECO:0000259" key="6">
    <source>
        <dbReference type="Pfam" id="PF02721"/>
    </source>
</evidence>